<dbReference type="Pfam" id="PF00753">
    <property type="entry name" value="Lactamase_B"/>
    <property type="match status" value="1"/>
</dbReference>
<comment type="caution">
    <text evidence="2">The sequence shown here is derived from an EMBL/GenBank/DDBJ whole genome shotgun (WGS) entry which is preliminary data.</text>
</comment>
<dbReference type="CDD" id="cd07721">
    <property type="entry name" value="yflN-like_MBL-fold"/>
    <property type="match status" value="1"/>
</dbReference>
<feature type="domain" description="Metallo-beta-lactamase" evidence="1">
    <location>
        <begin position="22"/>
        <end position="220"/>
    </location>
</feature>
<dbReference type="Gene3D" id="3.60.15.10">
    <property type="entry name" value="Ribonuclease Z/Hydroxyacylglutathione hydrolase-like"/>
    <property type="match status" value="1"/>
</dbReference>
<sequence>MTETTIETSQVTPNVWMMTFAVGQSYAVRLPGAEGWALVDTGLPGHAERILDELAKLGARPGDVREIVLTHFHVDHVGSAADLAEATGARVLAGAGDAAVIRGTVPGPPPVLEDWEVPLFESVQAGLVDVPPVRPCRVDRELGEGDVLEWGEEVRVVPVPGHTEGSTALHLTRSGVLFTGDTIANVGELMMGVFNTDRPRAVASFRRQSTLGVQTACFGHGTPIVGGAGEALKAVADRLTA</sequence>
<dbReference type="SUPFAM" id="SSF56281">
    <property type="entry name" value="Metallo-hydrolase/oxidoreductase"/>
    <property type="match status" value="1"/>
</dbReference>
<dbReference type="Proteomes" id="UP001180531">
    <property type="component" value="Unassembled WGS sequence"/>
</dbReference>
<evidence type="ECO:0000313" key="2">
    <source>
        <dbReference type="EMBL" id="MDT0451760.1"/>
    </source>
</evidence>
<evidence type="ECO:0000259" key="1">
    <source>
        <dbReference type="SMART" id="SM00849"/>
    </source>
</evidence>
<accession>A0ABU2SUU8</accession>
<name>A0ABU2SUU8_9ACTN</name>
<dbReference type="PANTHER" id="PTHR42951:SF17">
    <property type="entry name" value="METALLO-BETA-LACTAMASE DOMAIN-CONTAINING PROTEIN"/>
    <property type="match status" value="1"/>
</dbReference>
<gene>
    <name evidence="2" type="ORF">RM609_22130</name>
</gene>
<dbReference type="SMART" id="SM00849">
    <property type="entry name" value="Lactamase_B"/>
    <property type="match status" value="1"/>
</dbReference>
<dbReference type="RefSeq" id="WP_311613246.1">
    <property type="nucleotide sequence ID" value="NZ_JAVRFI010000015.1"/>
</dbReference>
<proteinExistence type="predicted"/>
<dbReference type="InterPro" id="IPR050855">
    <property type="entry name" value="NDM-1-like"/>
</dbReference>
<dbReference type="PANTHER" id="PTHR42951">
    <property type="entry name" value="METALLO-BETA-LACTAMASE DOMAIN-CONTAINING"/>
    <property type="match status" value="1"/>
</dbReference>
<organism evidence="2 3">
    <name type="scientific">Streptomyces hesseae</name>
    <dbReference type="NCBI Taxonomy" id="3075519"/>
    <lineage>
        <taxon>Bacteria</taxon>
        <taxon>Bacillati</taxon>
        <taxon>Actinomycetota</taxon>
        <taxon>Actinomycetes</taxon>
        <taxon>Kitasatosporales</taxon>
        <taxon>Streptomycetaceae</taxon>
        <taxon>Streptomyces</taxon>
    </lineage>
</organism>
<evidence type="ECO:0000313" key="3">
    <source>
        <dbReference type="Proteomes" id="UP001180531"/>
    </source>
</evidence>
<dbReference type="InterPro" id="IPR036866">
    <property type="entry name" value="RibonucZ/Hydroxyglut_hydro"/>
</dbReference>
<dbReference type="EMBL" id="JAVRFI010000015">
    <property type="protein sequence ID" value="MDT0451760.1"/>
    <property type="molecule type" value="Genomic_DNA"/>
</dbReference>
<keyword evidence="3" id="KW-1185">Reference proteome</keyword>
<reference evidence="2" key="1">
    <citation type="submission" date="2024-05" db="EMBL/GenBank/DDBJ databases">
        <title>30 novel species of actinomycetes from the DSMZ collection.</title>
        <authorList>
            <person name="Nouioui I."/>
        </authorList>
    </citation>
    <scope>NUCLEOTIDE SEQUENCE</scope>
    <source>
        <strain evidence="2">DSM 40473</strain>
    </source>
</reference>
<dbReference type="InterPro" id="IPR001279">
    <property type="entry name" value="Metallo-B-lactamas"/>
</dbReference>
<protein>
    <submittedName>
        <fullName evidence="2">MBL fold metallo-hydrolase</fullName>
    </submittedName>
</protein>